<sequence>MPDWIKFFKICSQLIGLSVSALSQKEETCLQITFKQKEIKFPLLSMLKSDRKSQLQKLLYNGSQQEYCKSIYELCMKQTLSTPVIIVSSGTYSIIEQYFKKFNELQFYSMKGVKGSKVDAYLEGKFKIQNSNKRYSVLLLTEIQGRGTDLPATKEIEDNGGLYLIISDVFSKRQTEQIIGRVGRLENKGQYRHMILISGSQDTVEQAIQFRQDFLENESHIKFSKLQTILSQQYEPIKQKENEISAVTTSMNENQNLDQEEREISAFEDIEIVESYNQAQQNKITSPITQSHGQNDLKQKKGVEYVLQIENNQSTDADVGCLKQVAEQKKQAQSKKVQKRENIMEIDQQAKTQSSISSNLNQKRVQKSIMKSNEKKIKTLKQTQSHKEAQGGEVSCTGL</sequence>
<comment type="caution">
    <text evidence="2">The sequence shown here is derived from an EMBL/GenBank/DDBJ whole genome shotgun (WGS) entry which is preliminary data.</text>
</comment>
<dbReference type="Gene3D" id="3.40.50.300">
    <property type="entry name" value="P-loop containing nucleotide triphosphate hydrolases"/>
    <property type="match status" value="1"/>
</dbReference>
<gene>
    <name evidence="2" type="ORF">OXYTRIMIC_121</name>
</gene>
<evidence type="ECO:0000256" key="1">
    <source>
        <dbReference type="SAM" id="MobiDB-lite"/>
    </source>
</evidence>
<feature type="compositionally biased region" description="Polar residues" evidence="1">
    <location>
        <begin position="349"/>
        <end position="363"/>
    </location>
</feature>
<reference evidence="3" key="1">
    <citation type="journal article" date="2014" name="Cell">
        <title>The Architecture of a Scrambled Genome Reveals Massive Levels of Genomic Rearrangement during Development.</title>
        <authorList>
            <person name="Chen X."/>
            <person name="Bracht J.R."/>
            <person name="Goldman A.D."/>
            <person name="Dolzhenko E."/>
            <person name="Clay D.M."/>
            <person name="Swart E.C."/>
            <person name="Perlman D.H."/>
            <person name="Doak T.G."/>
            <person name="Stuart A."/>
            <person name="Amemiya C.T."/>
            <person name="Sebra R.P."/>
            <person name="Landweber L.F."/>
        </authorList>
    </citation>
    <scope>NUCLEOTIDE SEQUENCE [LARGE SCALE GENOMIC DNA]</scope>
    <source>
        <strain evidence="3">JRB310</strain>
    </source>
</reference>
<name>A0A073I0C2_9SPIT</name>
<accession>A0A073I0C2</accession>
<dbReference type="InterPro" id="IPR027417">
    <property type="entry name" value="P-loop_NTPase"/>
</dbReference>
<dbReference type="Proteomes" id="UP000053232">
    <property type="component" value="Unassembled WGS sequence"/>
</dbReference>
<protein>
    <submittedName>
        <fullName evidence="2">Preprotein translocase subunit SecA</fullName>
    </submittedName>
</protein>
<evidence type="ECO:0000313" key="3">
    <source>
        <dbReference type="Proteomes" id="UP000053232"/>
    </source>
</evidence>
<keyword evidence="3" id="KW-1185">Reference proteome</keyword>
<feature type="region of interest" description="Disordered" evidence="1">
    <location>
        <begin position="348"/>
        <end position="399"/>
    </location>
</feature>
<dbReference type="AlphaFoldDB" id="A0A073I0C2"/>
<evidence type="ECO:0000313" key="2">
    <source>
        <dbReference type="EMBL" id="KEJ83129.1"/>
    </source>
</evidence>
<dbReference type="EMBL" id="ARYC01000203">
    <property type="protein sequence ID" value="KEJ83129.1"/>
    <property type="molecule type" value="Genomic_DNA"/>
</dbReference>
<organism evidence="2 3">
    <name type="scientific">Oxytricha trifallax</name>
    <dbReference type="NCBI Taxonomy" id="1172189"/>
    <lineage>
        <taxon>Eukaryota</taxon>
        <taxon>Sar</taxon>
        <taxon>Alveolata</taxon>
        <taxon>Ciliophora</taxon>
        <taxon>Intramacronucleata</taxon>
        <taxon>Spirotrichea</taxon>
        <taxon>Stichotrichia</taxon>
        <taxon>Sporadotrichida</taxon>
        <taxon>Oxytrichidae</taxon>
        <taxon>Oxytrichinae</taxon>
        <taxon>Oxytricha</taxon>
    </lineage>
</organism>
<dbReference type="SUPFAM" id="SSF52540">
    <property type="entry name" value="P-loop containing nucleoside triphosphate hydrolases"/>
    <property type="match status" value="1"/>
</dbReference>
<proteinExistence type="predicted"/>